<dbReference type="OrthoDB" id="3478973at2"/>
<sequence>MSPTPVSDAGDAGTVGVWWREHLATPFPAGLRGRVVAGEDVVLCDTLTAGCVSSFLAGAFDAEKRSTMHECLVALSKITAEVTDPTEAGYLDRLRRMAALVLATGTEATSTLWPTMPGLR</sequence>
<dbReference type="Proteomes" id="UP000321617">
    <property type="component" value="Unassembled WGS sequence"/>
</dbReference>
<accession>A0A562UPQ0</accession>
<dbReference type="RefSeq" id="WP_147144360.1">
    <property type="nucleotide sequence ID" value="NZ_BAABIJ010000007.1"/>
</dbReference>
<dbReference type="EMBL" id="VLLL01000011">
    <property type="protein sequence ID" value="TWJ07587.1"/>
    <property type="molecule type" value="Genomic_DNA"/>
</dbReference>
<keyword evidence="2" id="KW-1185">Reference proteome</keyword>
<reference evidence="1 2" key="1">
    <citation type="journal article" date="2013" name="Stand. Genomic Sci.">
        <title>Genomic Encyclopedia of Type Strains, Phase I: The one thousand microbial genomes (KMG-I) project.</title>
        <authorList>
            <person name="Kyrpides N.C."/>
            <person name="Woyke T."/>
            <person name="Eisen J.A."/>
            <person name="Garrity G."/>
            <person name="Lilburn T.G."/>
            <person name="Beck B.J."/>
            <person name="Whitman W.B."/>
            <person name="Hugenholtz P."/>
            <person name="Klenk H.P."/>
        </authorList>
    </citation>
    <scope>NUCLEOTIDE SEQUENCE [LARGE SCALE GENOMIC DNA]</scope>
    <source>
        <strain evidence="1 2">DSM 45044</strain>
    </source>
</reference>
<proteinExistence type="predicted"/>
<organism evidence="1 2">
    <name type="scientific">Stackebrandtia albiflava</name>
    <dbReference type="NCBI Taxonomy" id="406432"/>
    <lineage>
        <taxon>Bacteria</taxon>
        <taxon>Bacillati</taxon>
        <taxon>Actinomycetota</taxon>
        <taxon>Actinomycetes</taxon>
        <taxon>Glycomycetales</taxon>
        <taxon>Glycomycetaceae</taxon>
        <taxon>Stackebrandtia</taxon>
    </lineage>
</organism>
<gene>
    <name evidence="1" type="ORF">LX16_5073</name>
</gene>
<evidence type="ECO:0000313" key="2">
    <source>
        <dbReference type="Proteomes" id="UP000321617"/>
    </source>
</evidence>
<protein>
    <submittedName>
        <fullName evidence="1">Uncharacterized protein</fullName>
    </submittedName>
</protein>
<evidence type="ECO:0000313" key="1">
    <source>
        <dbReference type="EMBL" id="TWJ07587.1"/>
    </source>
</evidence>
<name>A0A562UPQ0_9ACTN</name>
<dbReference type="AlphaFoldDB" id="A0A562UPQ0"/>
<comment type="caution">
    <text evidence="1">The sequence shown here is derived from an EMBL/GenBank/DDBJ whole genome shotgun (WGS) entry which is preliminary data.</text>
</comment>